<evidence type="ECO:0000313" key="2">
    <source>
        <dbReference type="EMBL" id="OEU21035.1"/>
    </source>
</evidence>
<dbReference type="EMBL" id="KV784354">
    <property type="protein sequence ID" value="OEU21035.1"/>
    <property type="molecule type" value="Genomic_DNA"/>
</dbReference>
<name>A0A1E7FSH2_9STRA</name>
<evidence type="ECO:0000313" key="3">
    <source>
        <dbReference type="Proteomes" id="UP000095751"/>
    </source>
</evidence>
<dbReference type="KEGG" id="fcy:FRACYDRAFT_152939"/>
<keyword evidence="3" id="KW-1185">Reference proteome</keyword>
<evidence type="ECO:0000259" key="1">
    <source>
        <dbReference type="PROSITE" id="PS50090"/>
    </source>
</evidence>
<dbReference type="Proteomes" id="UP000095751">
    <property type="component" value="Unassembled WGS sequence"/>
</dbReference>
<protein>
    <recommendedName>
        <fullName evidence="1">Myb-like domain-containing protein</fullName>
    </recommendedName>
</protein>
<accession>A0A1E7FSH2</accession>
<feature type="non-terminal residue" evidence="2">
    <location>
        <position position="164"/>
    </location>
</feature>
<organism evidence="2 3">
    <name type="scientific">Fragilariopsis cylindrus CCMP1102</name>
    <dbReference type="NCBI Taxonomy" id="635003"/>
    <lineage>
        <taxon>Eukaryota</taxon>
        <taxon>Sar</taxon>
        <taxon>Stramenopiles</taxon>
        <taxon>Ochrophyta</taxon>
        <taxon>Bacillariophyta</taxon>
        <taxon>Bacillariophyceae</taxon>
        <taxon>Bacillariophycidae</taxon>
        <taxon>Bacillariales</taxon>
        <taxon>Bacillariaceae</taxon>
        <taxon>Fragilariopsis</taxon>
    </lineage>
</organism>
<dbReference type="Gene3D" id="1.10.10.60">
    <property type="entry name" value="Homeodomain-like"/>
    <property type="match status" value="1"/>
</dbReference>
<sequence length="164" mass="19684">EFILRYVAAMGPQFMWGYPQIADLASRIFPYKVSRRIYERTHWSQWHPLSKDTMWTKEEEMKLVLAMKIYSDTGENKKISLRRAAAHFHPIRQPYKVSKKWERSFSPRFSYKRFSKEEDTKLLEVVRSLAATTHFSEIARKHFPDRSTDQISQRWNKIAPDKDI</sequence>
<gene>
    <name evidence="2" type="ORF">FRACYDRAFT_152939</name>
</gene>
<feature type="domain" description="Myb-like" evidence="1">
    <location>
        <begin position="106"/>
        <end position="159"/>
    </location>
</feature>
<dbReference type="AlphaFoldDB" id="A0A1E7FSH2"/>
<dbReference type="PROSITE" id="PS50090">
    <property type="entry name" value="MYB_LIKE"/>
    <property type="match status" value="1"/>
</dbReference>
<dbReference type="InParanoid" id="A0A1E7FSH2"/>
<dbReference type="OrthoDB" id="2143914at2759"/>
<proteinExistence type="predicted"/>
<dbReference type="Pfam" id="PF00249">
    <property type="entry name" value="Myb_DNA-binding"/>
    <property type="match status" value="1"/>
</dbReference>
<feature type="non-terminal residue" evidence="2">
    <location>
        <position position="1"/>
    </location>
</feature>
<dbReference type="InterPro" id="IPR001005">
    <property type="entry name" value="SANT/Myb"/>
</dbReference>
<reference evidence="2 3" key="1">
    <citation type="submission" date="2016-09" db="EMBL/GenBank/DDBJ databases">
        <title>Extensive genetic diversity and differential bi-allelic expression allows diatom success in the polar Southern Ocean.</title>
        <authorList>
            <consortium name="DOE Joint Genome Institute"/>
            <person name="Mock T."/>
            <person name="Otillar R.P."/>
            <person name="Strauss J."/>
            <person name="Dupont C."/>
            <person name="Frickenhaus S."/>
            <person name="Maumus F."/>
            <person name="Mcmullan M."/>
            <person name="Sanges R."/>
            <person name="Schmutz J."/>
            <person name="Toseland A."/>
            <person name="Valas R."/>
            <person name="Veluchamy A."/>
            <person name="Ward B.J."/>
            <person name="Allen A."/>
            <person name="Barry K."/>
            <person name="Falciatore A."/>
            <person name="Ferrante M."/>
            <person name="Fortunato A.E."/>
            <person name="Gloeckner G."/>
            <person name="Gruber A."/>
            <person name="Hipkin R."/>
            <person name="Janech M."/>
            <person name="Kroth P."/>
            <person name="Leese F."/>
            <person name="Lindquist E."/>
            <person name="Lyon B.R."/>
            <person name="Martin J."/>
            <person name="Mayer C."/>
            <person name="Parker M."/>
            <person name="Quesneville H."/>
            <person name="Raymond J."/>
            <person name="Uhlig C."/>
            <person name="Valentin K.U."/>
            <person name="Worden A.Z."/>
            <person name="Armbrust E.V."/>
            <person name="Bowler C."/>
            <person name="Green B."/>
            <person name="Moulton V."/>
            <person name="Van Oosterhout C."/>
            <person name="Grigoriev I."/>
        </authorList>
    </citation>
    <scope>NUCLEOTIDE SEQUENCE [LARGE SCALE GENOMIC DNA]</scope>
    <source>
        <strain evidence="2 3">CCMP1102</strain>
    </source>
</reference>
<dbReference type="InterPro" id="IPR009057">
    <property type="entry name" value="Homeodomain-like_sf"/>
</dbReference>
<dbReference type="CDD" id="cd00167">
    <property type="entry name" value="SANT"/>
    <property type="match status" value="1"/>
</dbReference>
<dbReference type="SUPFAM" id="SSF46689">
    <property type="entry name" value="Homeodomain-like"/>
    <property type="match status" value="1"/>
</dbReference>